<feature type="transmembrane region" description="Helical" evidence="8">
    <location>
        <begin position="427"/>
        <end position="446"/>
    </location>
</feature>
<comment type="subcellular location">
    <subcellularLocation>
        <location evidence="1">Membrane</location>
        <topology evidence="1">Multi-pass membrane protein</topology>
    </subcellularLocation>
</comment>
<feature type="transmembrane region" description="Helical" evidence="8">
    <location>
        <begin position="532"/>
        <end position="552"/>
    </location>
</feature>
<dbReference type="InterPro" id="IPR038770">
    <property type="entry name" value="Na+/solute_symporter_sf"/>
</dbReference>
<feature type="domain" description="RCK C-terminal" evidence="9">
    <location>
        <begin position="665"/>
        <end position="738"/>
    </location>
</feature>
<evidence type="ECO:0000256" key="7">
    <source>
        <dbReference type="ARBA" id="ARBA00023136"/>
    </source>
</evidence>
<dbReference type="Proteomes" id="UP000830116">
    <property type="component" value="Chromosome"/>
</dbReference>
<name>A0ABY4CAJ5_9BACT</name>
<dbReference type="Gene3D" id="1.20.1530.20">
    <property type="match status" value="1"/>
</dbReference>
<feature type="transmembrane region" description="Helical" evidence="8">
    <location>
        <begin position="120"/>
        <end position="139"/>
    </location>
</feature>
<evidence type="ECO:0000256" key="3">
    <source>
        <dbReference type="ARBA" id="ARBA00022448"/>
    </source>
</evidence>
<feature type="transmembrane region" description="Helical" evidence="8">
    <location>
        <begin position="6"/>
        <end position="25"/>
    </location>
</feature>
<dbReference type="InterPro" id="IPR006153">
    <property type="entry name" value="Cation/H_exchanger_TM"/>
</dbReference>
<dbReference type="PANTHER" id="PTHR42751">
    <property type="entry name" value="SODIUM/HYDROGEN EXCHANGER FAMILY/TRKA DOMAIN PROTEIN"/>
    <property type="match status" value="1"/>
</dbReference>
<dbReference type="Pfam" id="PF00999">
    <property type="entry name" value="Na_H_Exchanger"/>
    <property type="match status" value="1"/>
</dbReference>
<feature type="transmembrane region" description="Helical" evidence="8">
    <location>
        <begin position="151"/>
        <end position="179"/>
    </location>
</feature>
<dbReference type="InterPro" id="IPR006037">
    <property type="entry name" value="RCK_C"/>
</dbReference>
<keyword evidence="4" id="KW-0630">Potassium</keyword>
<keyword evidence="4" id="KW-0406">Ion transport</keyword>
<dbReference type="PANTHER" id="PTHR42751:SF3">
    <property type="entry name" value="SODIUM_GLUTAMATE SYMPORTER"/>
    <property type="match status" value="1"/>
</dbReference>
<feature type="transmembrane region" description="Helical" evidence="8">
    <location>
        <begin position="295"/>
        <end position="320"/>
    </location>
</feature>
<feature type="transmembrane region" description="Helical" evidence="8">
    <location>
        <begin position="191"/>
        <end position="210"/>
    </location>
</feature>
<dbReference type="RefSeq" id="WP_243538566.1">
    <property type="nucleotide sequence ID" value="NZ_CP093442.1"/>
</dbReference>
<feature type="transmembrane region" description="Helical" evidence="8">
    <location>
        <begin position="90"/>
        <end position="108"/>
    </location>
</feature>
<evidence type="ECO:0000259" key="9">
    <source>
        <dbReference type="PROSITE" id="PS51202"/>
    </source>
</evidence>
<feature type="transmembrane region" description="Helical" evidence="8">
    <location>
        <begin position="222"/>
        <end position="255"/>
    </location>
</feature>
<evidence type="ECO:0000313" key="10">
    <source>
        <dbReference type="EMBL" id="UOF01947.1"/>
    </source>
</evidence>
<evidence type="ECO:0000313" key="11">
    <source>
        <dbReference type="Proteomes" id="UP000830116"/>
    </source>
</evidence>
<keyword evidence="6 8" id="KW-1133">Transmembrane helix</keyword>
<evidence type="ECO:0000256" key="8">
    <source>
        <dbReference type="SAM" id="Phobius"/>
    </source>
</evidence>
<dbReference type="EMBL" id="CP093442">
    <property type="protein sequence ID" value="UOF01947.1"/>
    <property type="molecule type" value="Genomic_DNA"/>
</dbReference>
<sequence length="738" mass="80987">MLHLPHLITDLGIILIIAGLATLLFKRLGQPLVLGYLIAGFLVSQHVPFFPTVTDAESIKVWSEIGVIFLLFSLGLEFSFKKLFKVGGSAGFTAVFEVIFMVGLGYAVGRALGWNSIDSLFFGGILSISSTTIIVRAFHELGLRKQKFVELVFGILVVEDIVAILLLVLLAAIAQAGVVSGSELLFSGVRLLFFIALWFLVGIFLIPIFLRKIRKMLEDETTLLVALGLCFAMVIIAANLGFSAALGAFIMGSLLAETPEGHKMENLLQPVKNLFAAIFFVSVGMMIDPKVLGQYWGLILLVTFVTIVGKFISTYLGALISGQSRKTSFQSGMSLAQIGEFSFIIASLGVSLKVTSDFLYPVAIAVSAVTTFTTPYLIKFAEPLNNWVDGKLPQGFKEKLDNYQTSFNRPHQKGMISLMTKAYGPKILVNTVMVIAVIAAFKGMVIGEVQAFLQESSWAGSISLILCLLVAGPFLWGIVMASPSLDEQRKIEEVKNLKVLQAGLFVFRMILALGLVAALLSQFVTLKVATGVILAFGLVILLFGHSLLAKLYRNIEKNFLKNLTEKERHELALSESGKSFLPWQAGLGSFEITPESHAAGKSLREQAFKEKYGVSVAAVFRGKKRFFAPSGDFVLFPYDKVICFGSEDELQKFHGILEDERSKNHHTDDLRQEDFTLSPVKVEANSPFIDKSIRECDLRHVVQGLIVGVERGHTRILGPSGGFILQENDVLWVVSEHK</sequence>
<dbReference type="PROSITE" id="PS51202">
    <property type="entry name" value="RCK_C"/>
    <property type="match status" value="2"/>
</dbReference>
<evidence type="ECO:0000256" key="1">
    <source>
        <dbReference type="ARBA" id="ARBA00004141"/>
    </source>
</evidence>
<feature type="transmembrane region" description="Helical" evidence="8">
    <location>
        <begin position="32"/>
        <end position="49"/>
    </location>
</feature>
<reference evidence="10" key="1">
    <citation type="submission" date="2022-03" db="EMBL/GenBank/DDBJ databases">
        <title>Genome Identification and Characterization of new species Bdellovibrio reynosense LBG001 sp. nov. from a Mexico soil sample.</title>
        <authorList>
            <person name="Camilli A."/>
            <person name="Ajao Y."/>
            <person name="Guo X."/>
        </authorList>
    </citation>
    <scope>NUCLEOTIDE SEQUENCE</scope>
    <source>
        <strain evidence="10">LBG001</strain>
    </source>
</reference>
<accession>A0ABY4CAJ5</accession>
<dbReference type="Gene3D" id="3.30.70.1450">
    <property type="entry name" value="Regulator of K+ conductance, C-terminal domain"/>
    <property type="match status" value="2"/>
</dbReference>
<keyword evidence="3" id="KW-0813">Transport</keyword>
<evidence type="ECO:0000256" key="5">
    <source>
        <dbReference type="ARBA" id="ARBA00022692"/>
    </source>
</evidence>
<dbReference type="Pfam" id="PF02080">
    <property type="entry name" value="TrkA_C"/>
    <property type="match status" value="2"/>
</dbReference>
<evidence type="ECO:0000256" key="6">
    <source>
        <dbReference type="ARBA" id="ARBA00022989"/>
    </source>
</evidence>
<comment type="similarity">
    <text evidence="2">Belongs to the monovalent cation:proton antiporter 2 (CPA2) transporter (TC 2.A.37) family.</text>
</comment>
<feature type="transmembrane region" description="Helical" evidence="8">
    <location>
        <begin position="499"/>
        <end position="520"/>
    </location>
</feature>
<evidence type="ECO:0000256" key="2">
    <source>
        <dbReference type="ARBA" id="ARBA00005551"/>
    </source>
</evidence>
<dbReference type="SUPFAM" id="SSF116726">
    <property type="entry name" value="TrkA C-terminal domain-like"/>
    <property type="match status" value="2"/>
</dbReference>
<keyword evidence="5 8" id="KW-0812">Transmembrane</keyword>
<keyword evidence="7 8" id="KW-0472">Membrane</keyword>
<feature type="transmembrane region" description="Helical" evidence="8">
    <location>
        <begin position="458"/>
        <end position="479"/>
    </location>
</feature>
<keyword evidence="11" id="KW-1185">Reference proteome</keyword>
<organism evidence="10 11">
    <name type="scientific">Bdellovibrio reynosensis</name>
    <dbReference type="NCBI Taxonomy" id="2835041"/>
    <lineage>
        <taxon>Bacteria</taxon>
        <taxon>Pseudomonadati</taxon>
        <taxon>Bdellovibrionota</taxon>
        <taxon>Bdellovibrionia</taxon>
        <taxon>Bdellovibrionales</taxon>
        <taxon>Pseudobdellovibrionaceae</taxon>
        <taxon>Bdellovibrio</taxon>
    </lineage>
</organism>
<feature type="domain" description="RCK C-terminal" evidence="9">
    <location>
        <begin position="575"/>
        <end position="659"/>
    </location>
</feature>
<feature type="transmembrane region" description="Helical" evidence="8">
    <location>
        <begin position="61"/>
        <end position="78"/>
    </location>
</feature>
<keyword evidence="4" id="KW-0633">Potassium transport</keyword>
<proteinExistence type="inferred from homology"/>
<protein>
    <submittedName>
        <fullName evidence="10">Cation:proton antiporter</fullName>
    </submittedName>
</protein>
<evidence type="ECO:0000256" key="4">
    <source>
        <dbReference type="ARBA" id="ARBA00022538"/>
    </source>
</evidence>
<gene>
    <name evidence="10" type="ORF">MNR06_03135</name>
</gene>
<dbReference type="InterPro" id="IPR036721">
    <property type="entry name" value="RCK_C_sf"/>
</dbReference>